<sequence length="218" mass="25447">MWLRRGSMLLDVFSSKQEQEKHRLQQLRRLAEQDVVKWQDDKNHPNCTLCDLHASPAEQRWNMDMKVSSNNRALQADTMQARKELLASFSRYDQLAKQIVNLAPIVDGRRCSTQKRLQEAVFARANMFLRKHTFASESLPSVKDKAGKKEGHNHVRSEVQEQLRILKEQDILLDQYLEAAKKARNLDDVASLKHNQEEIRQEIKRIQMESAHHDADEP</sequence>
<evidence type="ECO:0000313" key="2">
    <source>
        <dbReference type="EMBL" id="WFD21362.1"/>
    </source>
</evidence>
<evidence type="ECO:0000313" key="3">
    <source>
        <dbReference type="Proteomes" id="UP001214415"/>
    </source>
</evidence>
<protein>
    <recommendedName>
        <fullName evidence="1">Rabenosyn Rab binding domain-containing protein</fullName>
    </recommendedName>
</protein>
<organism evidence="2 3">
    <name type="scientific">Malassezia equina</name>
    <dbReference type="NCBI Taxonomy" id="1381935"/>
    <lineage>
        <taxon>Eukaryota</taxon>
        <taxon>Fungi</taxon>
        <taxon>Dikarya</taxon>
        <taxon>Basidiomycota</taxon>
        <taxon>Ustilaginomycotina</taxon>
        <taxon>Malasseziomycetes</taxon>
        <taxon>Malasseziales</taxon>
        <taxon>Malasseziaceae</taxon>
        <taxon>Malassezia</taxon>
    </lineage>
</organism>
<evidence type="ECO:0000259" key="1">
    <source>
        <dbReference type="Pfam" id="PF11464"/>
    </source>
</evidence>
<dbReference type="EMBL" id="CP119900">
    <property type="protein sequence ID" value="WFD21362.1"/>
    <property type="molecule type" value="Genomic_DNA"/>
</dbReference>
<dbReference type="AlphaFoldDB" id="A0AAF0EFB6"/>
<dbReference type="InterPro" id="IPR021565">
    <property type="entry name" value="Rbsn_Rab-bd"/>
</dbReference>
<reference evidence="2" key="1">
    <citation type="submission" date="2023-03" db="EMBL/GenBank/DDBJ databases">
        <title>Mating type loci evolution in Malassezia.</title>
        <authorList>
            <person name="Coelho M.A."/>
        </authorList>
    </citation>
    <scope>NUCLEOTIDE SEQUENCE</scope>
    <source>
        <strain evidence="2">CBS 12830</strain>
    </source>
</reference>
<name>A0AAF0EFB6_9BASI</name>
<proteinExistence type="predicted"/>
<dbReference type="Pfam" id="PF11464">
    <property type="entry name" value="Rbsn"/>
    <property type="match status" value="1"/>
</dbReference>
<accession>A0AAF0EFB6</accession>
<feature type="domain" description="Rabenosyn Rab binding" evidence="1">
    <location>
        <begin position="165"/>
        <end position="206"/>
    </location>
</feature>
<dbReference type="InterPro" id="IPR036531">
    <property type="entry name" value="Rbsn_Rab-bd_sf"/>
</dbReference>
<dbReference type="SUPFAM" id="SSF140125">
    <property type="entry name" value="Rabenosyn-5 Rab-binding domain-like"/>
    <property type="match status" value="1"/>
</dbReference>
<dbReference type="Proteomes" id="UP001214415">
    <property type="component" value="Chromosome 1"/>
</dbReference>
<gene>
    <name evidence="2" type="ORF">MEQU1_000010</name>
</gene>
<keyword evidence="3" id="KW-1185">Reference proteome</keyword>